<dbReference type="STRING" id="5786.F0ZS83"/>
<evidence type="ECO:0000313" key="10">
    <source>
        <dbReference type="Proteomes" id="UP000001064"/>
    </source>
</evidence>
<feature type="region of interest" description="Disordered" evidence="6">
    <location>
        <begin position="215"/>
        <end position="234"/>
    </location>
</feature>
<dbReference type="InterPro" id="IPR005576">
    <property type="entry name" value="Rpb7-like_N"/>
</dbReference>
<dbReference type="GO" id="GO:0006384">
    <property type="term" value="P:transcription initiation at RNA polymerase III promoter"/>
    <property type="evidence" value="ECO:0000318"/>
    <property type="project" value="GO_Central"/>
</dbReference>
<dbReference type="CDD" id="cd04330">
    <property type="entry name" value="RNAP_III_Rpc25_N"/>
    <property type="match status" value="1"/>
</dbReference>
<keyword evidence="4" id="KW-0804">Transcription</keyword>
<dbReference type="EMBL" id="GL871153">
    <property type="protein sequence ID" value="EGC33189.1"/>
    <property type="molecule type" value="Genomic_DNA"/>
</dbReference>
<dbReference type="Gene3D" id="2.40.50.140">
    <property type="entry name" value="Nucleic acid-binding proteins"/>
    <property type="match status" value="1"/>
</dbReference>
<dbReference type="InterPro" id="IPR012340">
    <property type="entry name" value="NA-bd_OB-fold"/>
</dbReference>
<dbReference type="GO" id="GO:0005666">
    <property type="term" value="C:RNA polymerase III complex"/>
    <property type="evidence" value="ECO:0000318"/>
    <property type="project" value="GO_Central"/>
</dbReference>
<keyword evidence="5" id="KW-0539">Nucleus</keyword>
<evidence type="ECO:0008006" key="11">
    <source>
        <dbReference type="Google" id="ProtNLM"/>
    </source>
</evidence>
<dbReference type="Pfam" id="PF08292">
    <property type="entry name" value="RNA_pol_Rbc25"/>
    <property type="match status" value="1"/>
</dbReference>
<dbReference type="Gene3D" id="3.30.1490.120">
    <property type="entry name" value="RNA polymerase Rpb7-like, N-terminal domain"/>
    <property type="match status" value="1"/>
</dbReference>
<dbReference type="InterPro" id="IPR045113">
    <property type="entry name" value="Rpb7-like"/>
</dbReference>
<name>F0ZS83_DICPU</name>
<dbReference type="Proteomes" id="UP000001064">
    <property type="component" value="Unassembled WGS sequence"/>
</dbReference>
<evidence type="ECO:0000313" key="9">
    <source>
        <dbReference type="EMBL" id="EGC33189.1"/>
    </source>
</evidence>
<evidence type="ECO:0000256" key="5">
    <source>
        <dbReference type="ARBA" id="ARBA00023242"/>
    </source>
</evidence>
<evidence type="ECO:0000256" key="2">
    <source>
        <dbReference type="ARBA" id="ARBA00009307"/>
    </source>
</evidence>
<organism evidence="9 10">
    <name type="scientific">Dictyostelium purpureum</name>
    <name type="common">Slime mold</name>
    <dbReference type="NCBI Taxonomy" id="5786"/>
    <lineage>
        <taxon>Eukaryota</taxon>
        <taxon>Amoebozoa</taxon>
        <taxon>Evosea</taxon>
        <taxon>Eumycetozoa</taxon>
        <taxon>Dictyostelia</taxon>
        <taxon>Dictyosteliales</taxon>
        <taxon>Dictyosteliaceae</taxon>
        <taxon>Dictyostelium</taxon>
    </lineage>
</organism>
<sequence>MFHLLTIEDRVRIPPNDFNNEVQTIEDEIEKKYVSKVVLDGGLFIALYDILGTGDSYVYSGDGAAHLMVRFRMVVFKPFKGEIMEGVIKKSTKDQVQITIGFYDEIYLNPIELPIPSSFSDEEKLWYWEWNDNQLFFENGGRVRFRVEQIEFNPEVSQPAPAPKNLNTDSMDSYTLREYKERQAENERLLQQVKSPLILKVSVKDSGLGMIEWWTGQDAGNEEDEEENDQMNEE</sequence>
<dbReference type="KEGG" id="dpp:DICPUDRAFT_20776"/>
<dbReference type="InterPro" id="IPR013238">
    <property type="entry name" value="RNA_pol_III_Rbc25"/>
</dbReference>
<dbReference type="Pfam" id="PF03876">
    <property type="entry name" value="SHS2_Rpb7-N"/>
    <property type="match status" value="1"/>
</dbReference>
<protein>
    <recommendedName>
        <fullName evidence="11">RNA polymerase III subunit Rpc25 domain-containing protein</fullName>
    </recommendedName>
</protein>
<dbReference type="SUPFAM" id="SSF50249">
    <property type="entry name" value="Nucleic acid-binding proteins"/>
    <property type="match status" value="1"/>
</dbReference>
<gene>
    <name evidence="9" type="ORF">DICPUDRAFT_20776</name>
</gene>
<feature type="domain" description="RNA polymerase Rpb7-like N-terminal" evidence="7">
    <location>
        <begin position="8"/>
        <end position="63"/>
    </location>
</feature>
<dbReference type="FunCoup" id="F0ZS83">
    <property type="interactions" value="626"/>
</dbReference>
<dbReference type="eggNOG" id="KOG3297">
    <property type="taxonomic scope" value="Eukaryota"/>
</dbReference>
<reference evidence="10" key="1">
    <citation type="journal article" date="2011" name="Genome Biol.">
        <title>Comparative genomics of the social amoebae Dictyostelium discoideum and Dictyostelium purpureum.</title>
        <authorList>
            <consortium name="US DOE Joint Genome Institute (JGI-PGF)"/>
            <person name="Sucgang R."/>
            <person name="Kuo A."/>
            <person name="Tian X."/>
            <person name="Salerno W."/>
            <person name="Parikh A."/>
            <person name="Feasley C.L."/>
            <person name="Dalin E."/>
            <person name="Tu H."/>
            <person name="Huang E."/>
            <person name="Barry K."/>
            <person name="Lindquist E."/>
            <person name="Shapiro H."/>
            <person name="Bruce D."/>
            <person name="Schmutz J."/>
            <person name="Salamov A."/>
            <person name="Fey P."/>
            <person name="Gaudet P."/>
            <person name="Anjard C."/>
            <person name="Babu M.M."/>
            <person name="Basu S."/>
            <person name="Bushmanova Y."/>
            <person name="van der Wel H."/>
            <person name="Katoh-Kurasawa M."/>
            <person name="Dinh C."/>
            <person name="Coutinho P.M."/>
            <person name="Saito T."/>
            <person name="Elias M."/>
            <person name="Schaap P."/>
            <person name="Kay R.R."/>
            <person name="Henrissat B."/>
            <person name="Eichinger L."/>
            <person name="Rivero F."/>
            <person name="Putnam N.H."/>
            <person name="West C.M."/>
            <person name="Loomis W.F."/>
            <person name="Chisholm R.L."/>
            <person name="Shaulsky G."/>
            <person name="Strassmann J.E."/>
            <person name="Queller D.C."/>
            <person name="Kuspa A."/>
            <person name="Grigoriev I.V."/>
        </authorList>
    </citation>
    <scope>NUCLEOTIDE SEQUENCE [LARGE SCALE GENOMIC DNA]</scope>
    <source>
        <strain evidence="10">QSDP1</strain>
    </source>
</reference>
<comment type="subcellular location">
    <subcellularLocation>
        <location evidence="1">Nucleus</location>
    </subcellularLocation>
</comment>
<dbReference type="SUPFAM" id="SSF88798">
    <property type="entry name" value="N-terminal, heterodimerisation domain of RBP7 (RpoE)"/>
    <property type="match status" value="1"/>
</dbReference>
<keyword evidence="10" id="KW-1185">Reference proteome</keyword>
<comment type="similarity">
    <text evidence="2">Belongs to the eukaryotic RPB7/RPC8 RNA polymerase subunit family.</text>
</comment>
<evidence type="ECO:0000259" key="8">
    <source>
        <dbReference type="Pfam" id="PF08292"/>
    </source>
</evidence>
<evidence type="ECO:0000259" key="7">
    <source>
        <dbReference type="Pfam" id="PF03876"/>
    </source>
</evidence>
<dbReference type="GeneID" id="10504627"/>
<dbReference type="InterPro" id="IPR036898">
    <property type="entry name" value="RNA_pol_Rpb7-like_N_sf"/>
</dbReference>
<evidence type="ECO:0000256" key="6">
    <source>
        <dbReference type="SAM" id="MobiDB-lite"/>
    </source>
</evidence>
<feature type="non-terminal residue" evidence="9">
    <location>
        <position position="234"/>
    </location>
</feature>
<dbReference type="InParanoid" id="F0ZS83"/>
<feature type="domain" description="RNA polymerase III subunit Rpc25" evidence="8">
    <location>
        <begin position="82"/>
        <end position="214"/>
    </location>
</feature>
<dbReference type="AlphaFoldDB" id="F0ZS83"/>
<dbReference type="PANTHER" id="PTHR12709">
    <property type="entry name" value="DNA-DIRECTED RNA POLYMERASE II, III"/>
    <property type="match status" value="1"/>
</dbReference>
<evidence type="ECO:0000256" key="4">
    <source>
        <dbReference type="ARBA" id="ARBA00023163"/>
    </source>
</evidence>
<keyword evidence="3" id="KW-0240">DNA-directed RNA polymerase</keyword>
<accession>F0ZS83</accession>
<dbReference type="PANTHER" id="PTHR12709:SF1">
    <property type="entry name" value="DNA-DIRECTED RNA POLYMERASE III SUBUNIT RPC8"/>
    <property type="match status" value="1"/>
</dbReference>
<dbReference type="OMA" id="LGPTLWW"/>
<proteinExistence type="inferred from homology"/>
<evidence type="ECO:0000256" key="3">
    <source>
        <dbReference type="ARBA" id="ARBA00022478"/>
    </source>
</evidence>
<dbReference type="RefSeq" id="XP_003290271.1">
    <property type="nucleotide sequence ID" value="XM_003290223.1"/>
</dbReference>
<evidence type="ECO:0000256" key="1">
    <source>
        <dbReference type="ARBA" id="ARBA00004123"/>
    </source>
</evidence>
<dbReference type="VEuPathDB" id="AmoebaDB:DICPUDRAFT_20776"/>
<dbReference type="OrthoDB" id="10256606at2759"/>
<feature type="compositionally biased region" description="Acidic residues" evidence="6">
    <location>
        <begin position="220"/>
        <end position="234"/>
    </location>
</feature>